<evidence type="ECO:0000313" key="1">
    <source>
        <dbReference type="EMBL" id="EQB60261.1"/>
    </source>
</evidence>
<protein>
    <submittedName>
        <fullName evidence="1">Dna polymerase epsilon</fullName>
    </submittedName>
</protein>
<dbReference type="Proteomes" id="UP000053780">
    <property type="component" value="Unassembled WGS sequence"/>
</dbReference>
<keyword evidence="2" id="KW-1185">Reference proteome</keyword>
<dbReference type="EMBL" id="KE647312">
    <property type="protein sequence ID" value="EQB60261.1"/>
    <property type="molecule type" value="Genomic_DNA"/>
</dbReference>
<evidence type="ECO:0000313" key="2">
    <source>
        <dbReference type="Proteomes" id="UP000053780"/>
    </source>
</evidence>
<sequence>MTKDGLISVSFLNKSLVLYFLNSIKTISVSPKYYVEGDTKTFLKYNIKTVYKYYNNKMRKLGETDNPDLPLFYIKYYTHPLYYINSYNLYTVNISNLNEDNRNDIQNVDSIYTHSIKNNAYIDNNITHNNNANTTSSKIENSITITSHNNIVNTNTSDYIIATIFKYNKMYFLILKNNIFYLYNDKKQPVNCKILFETLLEKSIVVTNDKRLTNENKFVNINLNNSMISINDENIAMNKYINTSNDSKLIDNSTINYSFYISVEKKTTLGSFEKILENQKQINKLIDTKFREILEISSYTGVPIGNVDDKVIDYLYFKEVSINQGLIKQYTVSSVIENERCNLAGSEKCNVVESKNVLGSEECNGMVNEEYNSIVNENEMRNSRNKILENRNDTVLENGISNVKNEVSAKDMSNKFKDKMYCSYRVPSINNAGIMNISIPYYDTTSISIIPNYNIEYTPGLYQDVLQVTPLGSLILSTLNYKEFVDASFELQMINTVVKKMYKRNPNLLDHWLRTSSLIPRDLLESIHREYLNGIFNDYIMCSRNIYFILKEKYNKLKMPKNLVSVICRQFDKLILVNPSCYFYRNEKGTFCVSEIKVPLIFINFIFDNLNSNVVSNVNSDVKSNLIDKVNFNKVNSIVDNNSIVSNNFNSNSIVDNNVVDNKMISENNTLSNGNTIQKSINKHGISLDGKEFIFKILSTTEDNVARLIITILEICEFDSDLISSCKKLIKCEEVNIINDKYYWFTCSRCNNINIIMSKCIKCFHVFKREEIIDAVNLYFQYYLRKSLEYNLECDNCMLISDRKLSAYCKCGGNYKQKIYIEELNRCIKYCKNQEDKSRMENVLRFYKFVH</sequence>
<gene>
    <name evidence="1" type="ORF">NAPIS_ORF02154</name>
</gene>
<reference evidence="1 2" key="1">
    <citation type="journal article" date="2013" name="BMC Genomics">
        <title>Genome sequencing and comparative genomics of honey bee microsporidia, Nosema apis reveal novel insights into host-parasite interactions.</title>
        <authorList>
            <person name="Chen Yp."/>
            <person name="Pettis J.S."/>
            <person name="Zhao Y."/>
            <person name="Liu X."/>
            <person name="Tallon L.J."/>
            <person name="Sadzewicz L.D."/>
            <person name="Li R."/>
            <person name="Zheng H."/>
            <person name="Huang S."/>
            <person name="Zhang X."/>
            <person name="Hamilton M.C."/>
            <person name="Pernal S.F."/>
            <person name="Melathopoulos A.P."/>
            <person name="Yan X."/>
            <person name="Evans J.D."/>
        </authorList>
    </citation>
    <scope>NUCLEOTIDE SEQUENCE [LARGE SCALE GENOMIC DNA]</scope>
    <source>
        <strain evidence="1 2">BRL 01</strain>
    </source>
</reference>
<accession>T0MA33</accession>
<dbReference type="OrthoDB" id="10060449at2759"/>
<dbReference type="AlphaFoldDB" id="T0MA33"/>
<name>T0MA33_9MICR</name>
<dbReference type="HOGENOM" id="CLU_335255_0_0_1"/>
<proteinExistence type="predicted"/>
<organism evidence="1 2">
    <name type="scientific">Vairimorpha apis BRL 01</name>
    <dbReference type="NCBI Taxonomy" id="1037528"/>
    <lineage>
        <taxon>Eukaryota</taxon>
        <taxon>Fungi</taxon>
        <taxon>Fungi incertae sedis</taxon>
        <taxon>Microsporidia</taxon>
        <taxon>Nosematidae</taxon>
        <taxon>Vairimorpha</taxon>
    </lineage>
</organism>
<dbReference type="VEuPathDB" id="MicrosporidiaDB:NAPIS_ORF02154"/>